<proteinExistence type="predicted"/>
<evidence type="ECO:0000313" key="3">
    <source>
        <dbReference type="Proteomes" id="UP000007431"/>
    </source>
</evidence>
<feature type="region of interest" description="Disordered" evidence="1">
    <location>
        <begin position="57"/>
        <end position="112"/>
    </location>
</feature>
<dbReference type="Proteomes" id="UP000007431">
    <property type="component" value="Unassembled WGS sequence"/>
</dbReference>
<feature type="compositionally biased region" description="Pro residues" evidence="1">
    <location>
        <begin position="237"/>
        <end position="252"/>
    </location>
</feature>
<dbReference type="VEuPathDB" id="FungiDB:SCHCODRAFT_02527284"/>
<organism evidence="3">
    <name type="scientific">Schizophyllum commune (strain H4-8 / FGSC 9210)</name>
    <name type="common">Split gill fungus</name>
    <dbReference type="NCBI Taxonomy" id="578458"/>
    <lineage>
        <taxon>Eukaryota</taxon>
        <taxon>Fungi</taxon>
        <taxon>Dikarya</taxon>
        <taxon>Basidiomycota</taxon>
        <taxon>Agaricomycotina</taxon>
        <taxon>Agaricomycetes</taxon>
        <taxon>Agaricomycetidae</taxon>
        <taxon>Agaricales</taxon>
        <taxon>Schizophyllaceae</taxon>
        <taxon>Schizophyllum</taxon>
    </lineage>
</organism>
<dbReference type="GeneID" id="9595024"/>
<dbReference type="OrthoDB" id="72772at2759"/>
<feature type="compositionally biased region" description="Polar residues" evidence="1">
    <location>
        <begin position="92"/>
        <end position="112"/>
    </location>
</feature>
<feature type="non-terminal residue" evidence="2">
    <location>
        <position position="252"/>
    </location>
</feature>
<dbReference type="KEGG" id="scm:SCHCO_02527284"/>
<protein>
    <submittedName>
        <fullName evidence="2">Expressed protein</fullName>
    </submittedName>
</protein>
<dbReference type="HOGENOM" id="CLU_1104948_0_0_1"/>
<feature type="compositionally biased region" description="Basic and acidic residues" evidence="1">
    <location>
        <begin position="71"/>
        <end position="80"/>
    </location>
</feature>
<feature type="compositionally biased region" description="Low complexity" evidence="1">
    <location>
        <begin position="212"/>
        <end position="223"/>
    </location>
</feature>
<reference evidence="2 3" key="1">
    <citation type="journal article" date="2010" name="Nat. Biotechnol.">
        <title>Genome sequence of the model mushroom Schizophyllum commune.</title>
        <authorList>
            <person name="Ohm R.A."/>
            <person name="de Jong J.F."/>
            <person name="Lugones L.G."/>
            <person name="Aerts A."/>
            <person name="Kothe E."/>
            <person name="Stajich J.E."/>
            <person name="de Vries R.P."/>
            <person name="Record E."/>
            <person name="Levasseur A."/>
            <person name="Baker S.E."/>
            <person name="Bartholomew K.A."/>
            <person name="Coutinho P.M."/>
            <person name="Erdmann S."/>
            <person name="Fowler T.J."/>
            <person name="Gathman A.C."/>
            <person name="Lombard V."/>
            <person name="Henrissat B."/>
            <person name="Knabe N."/>
            <person name="Kuees U."/>
            <person name="Lilly W.W."/>
            <person name="Lindquist E."/>
            <person name="Lucas S."/>
            <person name="Magnuson J.K."/>
            <person name="Piumi F."/>
            <person name="Raudaskoski M."/>
            <person name="Salamov A."/>
            <person name="Schmutz J."/>
            <person name="Schwarze F.W.M.R."/>
            <person name="vanKuyk P.A."/>
            <person name="Horton J.S."/>
            <person name="Grigoriev I.V."/>
            <person name="Woesten H.A.B."/>
        </authorList>
    </citation>
    <scope>NUCLEOTIDE SEQUENCE [LARGE SCALE GENOMIC DNA]</scope>
    <source>
        <strain evidence="3">H4-8 / FGSC 9210</strain>
    </source>
</reference>
<dbReference type="EMBL" id="GL377302">
    <property type="protein sequence ID" value="EFJ02762.1"/>
    <property type="molecule type" value="Genomic_DNA"/>
</dbReference>
<accession>D8PLQ3</accession>
<evidence type="ECO:0000313" key="2">
    <source>
        <dbReference type="EMBL" id="EFJ02762.1"/>
    </source>
</evidence>
<evidence type="ECO:0000256" key="1">
    <source>
        <dbReference type="SAM" id="MobiDB-lite"/>
    </source>
</evidence>
<gene>
    <name evidence="2" type="ORF">SCHCODRAFT_84325</name>
</gene>
<feature type="compositionally biased region" description="Low complexity" evidence="1">
    <location>
        <begin position="165"/>
        <end position="176"/>
    </location>
</feature>
<sequence length="252" mass="27281">MLYNEHRVRHISSIQIRHLTPFPVRDTALASALTHSAEQPQHTADDLELTASRIRQRRISQTSAASLSRSPKSDDGEHPAPGRGRRRTGSRVSFQSNSSLPKNVQVHTRPRTGSISSAVSLLEAGRGAHSNTPFLPDHSQAVLAKIIGSRLTETFIALSIPEQPSEPSRPASPNRRPNGHNKSSSVAHLEPPRRNTLRESPLSPKAQTHNRSASTLSSAARSKAFPKKSPNLQTSFPPSPPSPSSSPPPPIP</sequence>
<name>D8PLQ3_SCHCM</name>
<dbReference type="STRING" id="578458.D8PLQ3"/>
<dbReference type="eggNOG" id="KOG2896">
    <property type="taxonomic scope" value="Eukaryota"/>
</dbReference>
<dbReference type="InParanoid" id="D8PLQ3"/>
<dbReference type="AlphaFoldDB" id="D8PLQ3"/>
<keyword evidence="3" id="KW-1185">Reference proteome</keyword>
<feature type="region of interest" description="Disordered" evidence="1">
    <location>
        <begin position="160"/>
        <end position="252"/>
    </location>
</feature>